<evidence type="ECO:0000313" key="3">
    <source>
        <dbReference type="Proteomes" id="UP000577724"/>
    </source>
</evidence>
<dbReference type="EMBL" id="JABMCC010000101">
    <property type="protein sequence ID" value="NUU54091.1"/>
    <property type="molecule type" value="Genomic_DNA"/>
</dbReference>
<proteinExistence type="predicted"/>
<dbReference type="Proteomes" id="UP000577724">
    <property type="component" value="Unassembled WGS sequence"/>
</dbReference>
<feature type="transmembrane region" description="Helical" evidence="1">
    <location>
        <begin position="57"/>
        <end position="75"/>
    </location>
</feature>
<evidence type="ECO:0000313" key="2">
    <source>
        <dbReference type="EMBL" id="NUU54091.1"/>
    </source>
</evidence>
<name>A0ABX2MGP7_9BACL</name>
<evidence type="ECO:0000256" key="1">
    <source>
        <dbReference type="SAM" id="Phobius"/>
    </source>
</evidence>
<reference evidence="2 3" key="1">
    <citation type="submission" date="2020-05" db="EMBL/GenBank/DDBJ databases">
        <title>Genome Sequencing of Type Strains.</title>
        <authorList>
            <person name="Lemaire J.F."/>
            <person name="Inderbitzin P."/>
            <person name="Gregorio O.A."/>
            <person name="Collins S.B."/>
            <person name="Wespe N."/>
            <person name="Knight-Connoni V."/>
        </authorList>
    </citation>
    <scope>NUCLEOTIDE SEQUENCE [LARGE SCALE GENOMIC DNA]</scope>
    <source>
        <strain evidence="2 3">DSM 19942</strain>
    </source>
</reference>
<protein>
    <submittedName>
        <fullName evidence="2">Uncharacterized protein</fullName>
    </submittedName>
</protein>
<feature type="transmembrane region" description="Helical" evidence="1">
    <location>
        <begin position="6"/>
        <end position="26"/>
    </location>
</feature>
<keyword evidence="3" id="KW-1185">Reference proteome</keyword>
<keyword evidence="1" id="KW-1133">Transmembrane helix</keyword>
<accession>A0ABX2MGP7</accession>
<feature type="transmembrane region" description="Helical" evidence="1">
    <location>
        <begin position="82"/>
        <end position="109"/>
    </location>
</feature>
<feature type="transmembrane region" description="Helical" evidence="1">
    <location>
        <begin position="183"/>
        <end position="200"/>
    </location>
</feature>
<comment type="caution">
    <text evidence="2">The sequence shown here is derived from an EMBL/GenBank/DDBJ whole genome shotgun (WGS) entry which is preliminary data.</text>
</comment>
<dbReference type="GeneID" id="97130708"/>
<keyword evidence="1" id="KW-0812">Transmembrane</keyword>
<keyword evidence="1" id="KW-0472">Membrane</keyword>
<dbReference type="RefSeq" id="WP_097115751.1">
    <property type="nucleotide sequence ID" value="NZ_CBCRYD010000055.1"/>
</dbReference>
<feature type="transmembrane region" description="Helical" evidence="1">
    <location>
        <begin position="159"/>
        <end position="177"/>
    </location>
</feature>
<feature type="transmembrane region" description="Helical" evidence="1">
    <location>
        <begin position="33"/>
        <end position="51"/>
    </location>
</feature>
<sequence length="207" mass="23318">MQEAFGFMFFSTLEAFSWFLLSMYIFRYKPFKYAGSALIVIFLMNLDSFILRNELSLANYVPLINILIFVFYYAVVVKIPLIGSLIVTLAGFAGFGLIQAALTFILFGSIEAAQSTVSNGYALQTATAIVVFIVGVVPYKLGYGISVPFEKMKFKLEEIITSILMVLFLCIISFVLYVNNLMLLVLLFAVTLGYLLYFSVMKDRSFE</sequence>
<gene>
    <name evidence="2" type="ORF">HP548_08340</name>
</gene>
<organism evidence="2 3">
    <name type="scientific">Paenibacillus taichungensis</name>
    <dbReference type="NCBI Taxonomy" id="484184"/>
    <lineage>
        <taxon>Bacteria</taxon>
        <taxon>Bacillati</taxon>
        <taxon>Bacillota</taxon>
        <taxon>Bacilli</taxon>
        <taxon>Bacillales</taxon>
        <taxon>Paenibacillaceae</taxon>
        <taxon>Paenibacillus</taxon>
    </lineage>
</organism>
<feature type="transmembrane region" description="Helical" evidence="1">
    <location>
        <begin position="121"/>
        <end position="139"/>
    </location>
</feature>